<dbReference type="InterPro" id="IPR036761">
    <property type="entry name" value="TTHA0802/YceI-like_sf"/>
</dbReference>
<dbReference type="Gene3D" id="2.40.128.110">
    <property type="entry name" value="Lipid/polyisoprenoid-binding, YceI-like"/>
    <property type="match status" value="1"/>
</dbReference>
<dbReference type="InterPro" id="IPR007372">
    <property type="entry name" value="Lipid/polyisoprenoid-bd_YceI"/>
</dbReference>
<evidence type="ECO:0000313" key="2">
    <source>
        <dbReference type="EMBL" id="RDK08641.1"/>
    </source>
</evidence>
<dbReference type="SUPFAM" id="SSF101874">
    <property type="entry name" value="YceI-like"/>
    <property type="match status" value="1"/>
</dbReference>
<dbReference type="RefSeq" id="WP_115213145.1">
    <property type="nucleotide sequence ID" value="NZ_QKWJ01000024.1"/>
</dbReference>
<reference evidence="3" key="1">
    <citation type="submission" date="2018-06" db="EMBL/GenBank/DDBJ databases">
        <authorList>
            <person name="Feng T."/>
            <person name="Jeon C.O."/>
        </authorList>
    </citation>
    <scope>NUCLEOTIDE SEQUENCE [LARGE SCALE GENOMIC DNA]</scope>
    <source>
        <strain evidence="3">S23</strain>
    </source>
</reference>
<name>A0A370NSR3_9BURK</name>
<evidence type="ECO:0000259" key="1">
    <source>
        <dbReference type="SMART" id="SM00867"/>
    </source>
</evidence>
<dbReference type="AlphaFoldDB" id="A0A370NSR3"/>
<sequence>MRDSPHRFLATRGHAIAKLVLAIFASITGAVCQAQPAEADGWPDQYVLEPQRSSVTFDVDAFSDSHIKMRFHRMHAQLEGTQAGLDSGRVTVTIDASSVEAHPRFLSLIIRGGGMLDVARYPEIRFVSTRFVRTGEGSGWLFGNLTIHGTTRPVRLLVTPGGAIGSPRRDGTLAFSAAGEVSRREFGLSAWFPIVGDAVHMNIQVEFVHGP</sequence>
<accession>A0A370NSR3</accession>
<dbReference type="EMBL" id="QKWJ01000024">
    <property type="protein sequence ID" value="RDK08641.1"/>
    <property type="molecule type" value="Genomic_DNA"/>
</dbReference>
<dbReference type="PANTHER" id="PTHR34406:SF1">
    <property type="entry name" value="PROTEIN YCEI"/>
    <property type="match status" value="1"/>
</dbReference>
<proteinExistence type="predicted"/>
<comment type="caution">
    <text evidence="2">The sequence shown here is derived from an EMBL/GenBank/DDBJ whole genome shotgun (WGS) entry which is preliminary data.</text>
</comment>
<feature type="domain" description="Lipid/polyisoprenoid-binding YceI-like" evidence="1">
    <location>
        <begin position="45"/>
        <end position="208"/>
    </location>
</feature>
<evidence type="ECO:0000313" key="3">
    <source>
        <dbReference type="Proteomes" id="UP000255165"/>
    </source>
</evidence>
<keyword evidence="3" id="KW-1185">Reference proteome</keyword>
<dbReference type="SMART" id="SM00867">
    <property type="entry name" value="YceI"/>
    <property type="match status" value="1"/>
</dbReference>
<dbReference type="PANTHER" id="PTHR34406">
    <property type="entry name" value="PROTEIN YCEI"/>
    <property type="match status" value="1"/>
</dbReference>
<gene>
    <name evidence="2" type="ORF">DN412_19795</name>
</gene>
<dbReference type="Proteomes" id="UP000255165">
    <property type="component" value="Unassembled WGS sequence"/>
</dbReference>
<protein>
    <recommendedName>
        <fullName evidence="1">Lipid/polyisoprenoid-binding YceI-like domain-containing protein</fullName>
    </recommendedName>
</protein>
<organism evidence="2 3">
    <name type="scientific">Cupriavidus lacunae</name>
    <dbReference type="NCBI Taxonomy" id="2666307"/>
    <lineage>
        <taxon>Bacteria</taxon>
        <taxon>Pseudomonadati</taxon>
        <taxon>Pseudomonadota</taxon>
        <taxon>Betaproteobacteria</taxon>
        <taxon>Burkholderiales</taxon>
        <taxon>Burkholderiaceae</taxon>
        <taxon>Cupriavidus</taxon>
    </lineage>
</organism>
<dbReference type="Pfam" id="PF04264">
    <property type="entry name" value="YceI"/>
    <property type="match status" value="1"/>
</dbReference>